<evidence type="ECO:0000313" key="1">
    <source>
        <dbReference type="EMBL" id="CDJ46783.1"/>
    </source>
</evidence>
<keyword evidence="2" id="KW-1185">Reference proteome</keyword>
<protein>
    <submittedName>
        <fullName evidence="1">Uncharacterized protein</fullName>
    </submittedName>
</protein>
<gene>
    <name evidence="1" type="ORF">EBH_0013480</name>
</gene>
<organism evidence="1 2">
    <name type="scientific">Eimeria brunetti</name>
    <dbReference type="NCBI Taxonomy" id="51314"/>
    <lineage>
        <taxon>Eukaryota</taxon>
        <taxon>Sar</taxon>
        <taxon>Alveolata</taxon>
        <taxon>Apicomplexa</taxon>
        <taxon>Conoidasida</taxon>
        <taxon>Coccidia</taxon>
        <taxon>Eucoccidiorida</taxon>
        <taxon>Eimeriorina</taxon>
        <taxon>Eimeriidae</taxon>
        <taxon>Eimeria</taxon>
    </lineage>
</organism>
<dbReference type="EMBL" id="HG710483">
    <property type="protein sequence ID" value="CDJ46783.1"/>
    <property type="molecule type" value="Genomic_DNA"/>
</dbReference>
<dbReference type="Proteomes" id="UP000030750">
    <property type="component" value="Unassembled WGS sequence"/>
</dbReference>
<name>U6LC26_9EIME</name>
<dbReference type="VEuPathDB" id="ToxoDB:EBH_0013480"/>
<accession>U6LC26</accession>
<evidence type="ECO:0000313" key="2">
    <source>
        <dbReference type="Proteomes" id="UP000030750"/>
    </source>
</evidence>
<reference evidence="1" key="1">
    <citation type="submission" date="2013-10" db="EMBL/GenBank/DDBJ databases">
        <title>Genomic analysis of the causative agents of coccidiosis in chickens.</title>
        <authorList>
            <person name="Reid A.J."/>
            <person name="Blake D."/>
            <person name="Billington K."/>
            <person name="Browne H."/>
            <person name="Dunn M."/>
            <person name="Hung S."/>
            <person name="Kawahara F."/>
            <person name="Miranda-Saavedra D."/>
            <person name="Mourier T."/>
            <person name="Nagra H."/>
            <person name="Otto T.D."/>
            <person name="Rawlings N."/>
            <person name="Sanchez A."/>
            <person name="Sanders M."/>
            <person name="Subramaniam C."/>
            <person name="Tay Y."/>
            <person name="Dear P."/>
            <person name="Doerig C."/>
            <person name="Gruber A."/>
            <person name="Parkinson J."/>
            <person name="Shirley M."/>
            <person name="Wan K.L."/>
            <person name="Berriman M."/>
            <person name="Tomley F."/>
            <person name="Pain A."/>
        </authorList>
    </citation>
    <scope>NUCLEOTIDE SEQUENCE [LARGE SCALE GENOMIC DNA]</scope>
    <source>
        <strain evidence="1">Houghton</strain>
    </source>
</reference>
<sequence>MPAELVAPILLAKGAGANFLGGAGPAALSAGLGGLSGLAAATPMGMAGSAIGSVAGGAIQQAAAAGGSPDVIEQSLYFLPLLAPMFTGAGRTIRSEEQRTIRLSTADSRGARYAEFL</sequence>
<proteinExistence type="predicted"/>
<dbReference type="OrthoDB" id="348049at2759"/>
<dbReference type="AlphaFoldDB" id="U6LC26"/>
<reference evidence="1" key="2">
    <citation type="submission" date="2013-10" db="EMBL/GenBank/DDBJ databases">
        <authorList>
            <person name="Aslett M."/>
        </authorList>
    </citation>
    <scope>NUCLEOTIDE SEQUENCE [LARGE SCALE GENOMIC DNA]</scope>
    <source>
        <strain evidence="1">Houghton</strain>
    </source>
</reference>